<proteinExistence type="predicted"/>
<accession>A0A095VRE8</accession>
<dbReference type="HOGENOM" id="CLU_119976_1_0_6"/>
<organism evidence="1 2">
    <name type="scientific">Pseudohaliea rubra DSM 19751</name>
    <dbReference type="NCBI Taxonomy" id="1265313"/>
    <lineage>
        <taxon>Bacteria</taxon>
        <taxon>Pseudomonadati</taxon>
        <taxon>Pseudomonadota</taxon>
        <taxon>Gammaproteobacteria</taxon>
        <taxon>Cellvibrionales</taxon>
        <taxon>Halieaceae</taxon>
        <taxon>Pseudohaliea</taxon>
    </lineage>
</organism>
<protein>
    <recommendedName>
        <fullName evidence="3">TIGR02444 family protein</fullName>
    </recommendedName>
</protein>
<reference evidence="1 2" key="1">
    <citation type="journal article" date="2014" name="Genome Announc.">
        <title>Genome Sequence of Gammaproteobacterial Pseudohaliea rubra Type Strain DSM 19751, Isolated from Coastal Seawater of the Mediterranean Sea.</title>
        <authorList>
            <person name="Spring S."/>
            <person name="Fiebig A."/>
            <person name="Riedel T."/>
            <person name="Goker M."/>
            <person name="Klenk H.P."/>
        </authorList>
    </citation>
    <scope>NUCLEOTIDE SEQUENCE [LARGE SCALE GENOMIC DNA]</scope>
    <source>
        <strain evidence="1 2">DSM 19751</strain>
    </source>
</reference>
<keyword evidence="2" id="KW-1185">Reference proteome</keyword>
<comment type="caution">
    <text evidence="1">The sequence shown here is derived from an EMBL/GenBank/DDBJ whole genome shotgun (WGS) entry which is preliminary data.</text>
</comment>
<dbReference type="InterPro" id="IPR012659">
    <property type="entry name" value="CHP02444"/>
</dbReference>
<name>A0A095VRE8_9GAMM</name>
<evidence type="ECO:0000313" key="1">
    <source>
        <dbReference type="EMBL" id="KGE04027.1"/>
    </source>
</evidence>
<evidence type="ECO:0008006" key="3">
    <source>
        <dbReference type="Google" id="ProtNLM"/>
    </source>
</evidence>
<dbReference type="AlphaFoldDB" id="A0A095VRE8"/>
<dbReference type="RefSeq" id="WP_084592583.1">
    <property type="nucleotide sequence ID" value="NZ_KN234769.1"/>
</dbReference>
<dbReference type="EMBL" id="AUVB01000039">
    <property type="protein sequence ID" value="KGE04027.1"/>
    <property type="molecule type" value="Genomic_DNA"/>
</dbReference>
<sequence length="160" mass="16824">MMGRSDVEELWAGITALYAEPGVAEACIAAQDEAGADVLLLLAAALQARRGVSLAGRGAALAAAVGPWRSEVVGPLRALRRRWRGLAGVEPLRERLKALELEAERAQWERMLPQLGGTPGEAGPALLRENLAVVAPGLAAGRRDALATVLARGWRPAPGR</sequence>
<dbReference type="STRING" id="1265313.HRUBRA_01368"/>
<evidence type="ECO:0000313" key="2">
    <source>
        <dbReference type="Proteomes" id="UP000029640"/>
    </source>
</evidence>
<dbReference type="eggNOG" id="COG5589">
    <property type="taxonomic scope" value="Bacteria"/>
</dbReference>
<gene>
    <name evidence="1" type="ORF">HRUBRA_01368</name>
</gene>
<dbReference type="OrthoDB" id="5795846at2"/>
<dbReference type="Pfam" id="PF09523">
    <property type="entry name" value="DUF2390"/>
    <property type="match status" value="1"/>
</dbReference>
<dbReference type="NCBIfam" id="TIGR02444">
    <property type="entry name" value="TIGR02444 family protein"/>
    <property type="match status" value="1"/>
</dbReference>
<dbReference type="Proteomes" id="UP000029640">
    <property type="component" value="Unassembled WGS sequence"/>
</dbReference>